<dbReference type="PANTHER" id="PTHR34295">
    <property type="entry name" value="BIOTIN TRANSPORTER BIOY"/>
    <property type="match status" value="1"/>
</dbReference>
<dbReference type="GO" id="GO:0015225">
    <property type="term" value="F:biotin transmembrane transporter activity"/>
    <property type="evidence" value="ECO:0007669"/>
    <property type="project" value="UniProtKB-UniRule"/>
</dbReference>
<dbReference type="Pfam" id="PF02632">
    <property type="entry name" value="BioY"/>
    <property type="match status" value="1"/>
</dbReference>
<feature type="transmembrane region" description="Helical" evidence="3">
    <location>
        <begin position="126"/>
        <end position="148"/>
    </location>
</feature>
<gene>
    <name evidence="4" type="ORF">SAMN02745775_109166</name>
</gene>
<reference evidence="4 5" key="1">
    <citation type="submission" date="2016-10" db="EMBL/GenBank/DDBJ databases">
        <authorList>
            <person name="de Groot N.N."/>
        </authorList>
    </citation>
    <scope>NUCLEOTIDE SEQUENCE [LARGE SCALE GENOMIC DNA]</scope>
    <source>
        <strain evidence="4 5">DSM 19981</strain>
    </source>
</reference>
<feature type="transmembrane region" description="Helical" evidence="3">
    <location>
        <begin position="92"/>
        <end position="114"/>
    </location>
</feature>
<keyword evidence="3" id="KW-0812">Transmembrane</keyword>
<proteinExistence type="inferred from homology"/>
<sequence length="183" mass="18763">MSILHPAQTVPAPQRLLHQGIVLLVGVALMTLAAKTQIPFWPVPMTLQTMAVLGFAILAGPRLATAIMAAYLMAGATGLPVFAGSPERGVGLLYMAGPTGGYLAGFLVASWLTGTLAEGRGLAGRCLALLAGVVAIYGLGVAWLAFFVPADKLLAIGVLPFLLGEATKVGIVIAASALFQRRG</sequence>
<keyword evidence="5" id="KW-1185">Reference proteome</keyword>
<keyword evidence="2" id="KW-0813">Transport</keyword>
<evidence type="ECO:0000313" key="4">
    <source>
        <dbReference type="EMBL" id="SFK88316.1"/>
    </source>
</evidence>
<keyword evidence="2 3" id="KW-0472">Membrane</keyword>
<feature type="transmembrane region" description="Helical" evidence="3">
    <location>
        <begin position="154"/>
        <end position="179"/>
    </location>
</feature>
<comment type="similarity">
    <text evidence="1 2">Belongs to the BioY family.</text>
</comment>
<dbReference type="PANTHER" id="PTHR34295:SF1">
    <property type="entry name" value="BIOTIN TRANSPORTER BIOY"/>
    <property type="match status" value="1"/>
</dbReference>
<feature type="transmembrane region" description="Helical" evidence="3">
    <location>
        <begin position="16"/>
        <end position="34"/>
    </location>
</feature>
<dbReference type="EMBL" id="FOSQ01000009">
    <property type="protein sequence ID" value="SFK88316.1"/>
    <property type="molecule type" value="Genomic_DNA"/>
</dbReference>
<evidence type="ECO:0000256" key="2">
    <source>
        <dbReference type="PIRNR" id="PIRNR016661"/>
    </source>
</evidence>
<dbReference type="InterPro" id="IPR003784">
    <property type="entry name" value="BioY"/>
</dbReference>
<protein>
    <recommendedName>
        <fullName evidence="2">Biotin transporter</fullName>
    </recommendedName>
</protein>
<keyword evidence="3" id="KW-1133">Transmembrane helix</keyword>
<comment type="subcellular location">
    <subcellularLocation>
        <location evidence="2">Cell membrane</location>
        <topology evidence="2">Multi-pass membrane protein</topology>
    </subcellularLocation>
</comment>
<keyword evidence="2" id="KW-1003">Cell membrane</keyword>
<evidence type="ECO:0000256" key="1">
    <source>
        <dbReference type="ARBA" id="ARBA00010692"/>
    </source>
</evidence>
<dbReference type="Proteomes" id="UP000199473">
    <property type="component" value="Unassembled WGS sequence"/>
</dbReference>
<evidence type="ECO:0000313" key="5">
    <source>
        <dbReference type="Proteomes" id="UP000199473"/>
    </source>
</evidence>
<organism evidence="4 5">
    <name type="scientific">Falsiroseomonas stagni DSM 19981</name>
    <dbReference type="NCBI Taxonomy" id="1123062"/>
    <lineage>
        <taxon>Bacteria</taxon>
        <taxon>Pseudomonadati</taxon>
        <taxon>Pseudomonadota</taxon>
        <taxon>Alphaproteobacteria</taxon>
        <taxon>Acetobacterales</taxon>
        <taxon>Roseomonadaceae</taxon>
        <taxon>Falsiroseomonas</taxon>
    </lineage>
</organism>
<dbReference type="AlphaFoldDB" id="A0A1I4D852"/>
<name>A0A1I4D852_9PROT</name>
<dbReference type="Gene3D" id="1.10.1760.20">
    <property type="match status" value="1"/>
</dbReference>
<evidence type="ECO:0000256" key="3">
    <source>
        <dbReference type="SAM" id="Phobius"/>
    </source>
</evidence>
<feature type="transmembrane region" description="Helical" evidence="3">
    <location>
        <begin position="46"/>
        <end position="72"/>
    </location>
</feature>
<dbReference type="GO" id="GO:0005886">
    <property type="term" value="C:plasma membrane"/>
    <property type="evidence" value="ECO:0007669"/>
    <property type="project" value="UniProtKB-SubCell"/>
</dbReference>
<dbReference type="PIRSF" id="PIRSF016661">
    <property type="entry name" value="BioY"/>
    <property type="match status" value="1"/>
</dbReference>
<accession>A0A1I4D852</accession>
<dbReference type="STRING" id="1123062.SAMN02745775_109166"/>
<dbReference type="RefSeq" id="WP_092961847.1">
    <property type="nucleotide sequence ID" value="NZ_FOSQ01000009.1"/>
</dbReference>
<dbReference type="OrthoDB" id="9803495at2"/>